<reference evidence="4" key="4">
    <citation type="submission" date="2025-09" db="UniProtKB">
        <authorList>
            <consortium name="Ensembl"/>
        </authorList>
    </citation>
    <scope>IDENTIFICATION</scope>
    <source>
        <strain evidence="4">HNI</strain>
    </source>
</reference>
<dbReference type="InterPro" id="IPR050111">
    <property type="entry name" value="C-type_lectin/snaclec_domain"/>
</dbReference>
<reference evidence="4 5" key="2">
    <citation type="submission" date="2017-04" db="EMBL/GenBank/DDBJ databases">
        <title>CpG methylation of centromeres and impact of large insertions on vertebrate speciation.</title>
        <authorList>
            <person name="Ichikawa K."/>
            <person name="Yoshimura J."/>
            <person name="Morishita S."/>
        </authorList>
    </citation>
    <scope>NUCLEOTIDE SEQUENCE</scope>
    <source>
        <strain evidence="4 5">HNI</strain>
    </source>
</reference>
<dbReference type="InterPro" id="IPR015095">
    <property type="entry name" value="AlkB_hom8_N"/>
</dbReference>
<dbReference type="CDD" id="cd03590">
    <property type="entry name" value="CLECT_DC-SIGN_like"/>
    <property type="match status" value="1"/>
</dbReference>
<dbReference type="InterPro" id="IPR001304">
    <property type="entry name" value="C-type_lectin-like"/>
</dbReference>
<dbReference type="GO" id="GO:0008168">
    <property type="term" value="F:methyltransferase activity"/>
    <property type="evidence" value="ECO:0007669"/>
    <property type="project" value="InterPro"/>
</dbReference>
<dbReference type="Ensembl" id="ENSORLT00020022036.1">
    <property type="protein sequence ID" value="ENSORLP00020030704.1"/>
    <property type="gene ID" value="ENSORLG00020015318.1"/>
</dbReference>
<dbReference type="Proteomes" id="UP000265180">
    <property type="component" value="Chromosome 21"/>
</dbReference>
<dbReference type="GO" id="GO:0016706">
    <property type="term" value="F:2-oxoglutarate-dependent dioxygenase activity"/>
    <property type="evidence" value="ECO:0007669"/>
    <property type="project" value="InterPro"/>
</dbReference>
<dbReference type="PROSITE" id="PS00615">
    <property type="entry name" value="C_TYPE_LECTIN_1"/>
    <property type="match status" value="1"/>
</dbReference>
<reference evidence="4" key="3">
    <citation type="submission" date="2025-08" db="UniProtKB">
        <authorList>
            <consortium name="Ensembl"/>
        </authorList>
    </citation>
    <scope>IDENTIFICATION</scope>
    <source>
        <strain evidence="4">HNI</strain>
    </source>
</reference>
<evidence type="ECO:0000259" key="3">
    <source>
        <dbReference type="PROSITE" id="PS50041"/>
    </source>
</evidence>
<dbReference type="PANTHER" id="PTHR22803">
    <property type="entry name" value="MANNOSE, PHOSPHOLIPASE, LECTIN RECEPTOR RELATED"/>
    <property type="match status" value="1"/>
</dbReference>
<organism evidence="4 5">
    <name type="scientific">Oryzias latipes</name>
    <name type="common">Japanese rice fish</name>
    <name type="synonym">Japanese killifish</name>
    <dbReference type="NCBI Taxonomy" id="8090"/>
    <lineage>
        <taxon>Eukaryota</taxon>
        <taxon>Metazoa</taxon>
        <taxon>Chordata</taxon>
        <taxon>Craniata</taxon>
        <taxon>Vertebrata</taxon>
        <taxon>Euteleostomi</taxon>
        <taxon>Actinopterygii</taxon>
        <taxon>Neopterygii</taxon>
        <taxon>Teleostei</taxon>
        <taxon>Neoteleostei</taxon>
        <taxon>Acanthomorphata</taxon>
        <taxon>Ovalentaria</taxon>
        <taxon>Atherinomorphae</taxon>
        <taxon>Beloniformes</taxon>
        <taxon>Adrianichthyidae</taxon>
        <taxon>Oryziinae</taxon>
        <taxon>Oryzias</taxon>
    </lineage>
</organism>
<keyword evidence="1" id="KW-0430">Lectin</keyword>
<dbReference type="Gene3D" id="3.10.100.10">
    <property type="entry name" value="Mannose-Binding Protein A, subunit A"/>
    <property type="match status" value="1"/>
</dbReference>
<dbReference type="Pfam" id="PF00059">
    <property type="entry name" value="Lectin_C"/>
    <property type="match status" value="1"/>
</dbReference>
<dbReference type="SMART" id="SM00034">
    <property type="entry name" value="CLECT"/>
    <property type="match status" value="1"/>
</dbReference>
<sequence length="229" mass="26506">MVTDFHKRPLQYTPVSIQGSDIEVEDSFKYLCVHLNKKLDWTHNTDALYKKGQSSLHLLRRLRSFGVCRPLLRTFQYSVVASVIHYAVACWGADSTDRDRKTLNKLKWIRFGSSCYFFSEERKSWDKARESCRAREADLVVINTKEENAFISALKNQSVWLGLSDRDLEGTWKWVDGSSLTLFWGSDQPDNSGEEDCGHIRNGFPGVWNDISCLSSMQWICEKEQMLFV</sequence>
<dbReference type="Pfam" id="PF09004">
    <property type="entry name" value="ALKBH8_N"/>
    <property type="match status" value="1"/>
</dbReference>
<dbReference type="InterPro" id="IPR033989">
    <property type="entry name" value="CD209-like_CTLD"/>
</dbReference>
<dbReference type="SUPFAM" id="SSF56436">
    <property type="entry name" value="C-type lectin-like"/>
    <property type="match status" value="1"/>
</dbReference>
<dbReference type="GO" id="GO:0030246">
    <property type="term" value="F:carbohydrate binding"/>
    <property type="evidence" value="ECO:0007669"/>
    <property type="project" value="UniProtKB-KW"/>
</dbReference>
<evidence type="ECO:0000256" key="1">
    <source>
        <dbReference type="ARBA" id="ARBA00022734"/>
    </source>
</evidence>
<name>A0A3P9MCZ6_ORYLA</name>
<dbReference type="InterPro" id="IPR016186">
    <property type="entry name" value="C-type_lectin-like/link_sf"/>
</dbReference>
<dbReference type="PROSITE" id="PS50041">
    <property type="entry name" value="C_TYPE_LECTIN_2"/>
    <property type="match status" value="1"/>
</dbReference>
<evidence type="ECO:0000256" key="2">
    <source>
        <dbReference type="ARBA" id="ARBA00023157"/>
    </source>
</evidence>
<keyword evidence="2" id="KW-1015">Disulfide bond</keyword>
<evidence type="ECO:0000313" key="4">
    <source>
        <dbReference type="Ensembl" id="ENSORLP00020030704.1"/>
    </source>
</evidence>
<feature type="domain" description="C-type lectin" evidence="3">
    <location>
        <begin position="111"/>
        <end position="222"/>
    </location>
</feature>
<dbReference type="AlphaFoldDB" id="A0A3P9MCZ6"/>
<proteinExistence type="predicted"/>
<protein>
    <recommendedName>
        <fullName evidence="3">C-type lectin domain-containing protein</fullName>
    </recommendedName>
</protein>
<dbReference type="InterPro" id="IPR018378">
    <property type="entry name" value="C-type_lectin_CS"/>
</dbReference>
<reference key="1">
    <citation type="journal article" date="2007" name="Nature">
        <title>The medaka draft genome and insights into vertebrate genome evolution.</title>
        <authorList>
            <person name="Kasahara M."/>
            <person name="Naruse K."/>
            <person name="Sasaki S."/>
            <person name="Nakatani Y."/>
            <person name="Qu W."/>
            <person name="Ahsan B."/>
            <person name="Yamada T."/>
            <person name="Nagayasu Y."/>
            <person name="Doi K."/>
            <person name="Kasai Y."/>
            <person name="Jindo T."/>
            <person name="Kobayashi D."/>
            <person name="Shimada A."/>
            <person name="Toyoda A."/>
            <person name="Kuroki Y."/>
            <person name="Fujiyama A."/>
            <person name="Sasaki T."/>
            <person name="Shimizu A."/>
            <person name="Asakawa S."/>
            <person name="Shimizu N."/>
            <person name="Hashimoto S."/>
            <person name="Yang J."/>
            <person name="Lee Y."/>
            <person name="Matsushima K."/>
            <person name="Sugano S."/>
            <person name="Sakaizumi M."/>
            <person name="Narita T."/>
            <person name="Ohishi K."/>
            <person name="Haga S."/>
            <person name="Ohta F."/>
            <person name="Nomoto H."/>
            <person name="Nogata K."/>
            <person name="Morishita T."/>
            <person name="Endo T."/>
            <person name="Shin-I T."/>
            <person name="Takeda H."/>
            <person name="Morishita S."/>
            <person name="Kohara Y."/>
        </authorList>
    </citation>
    <scope>NUCLEOTIDE SEQUENCE [LARGE SCALE GENOMIC DNA]</scope>
    <source>
        <strain>Hd-rR</strain>
    </source>
</reference>
<accession>A0A3P9MCZ6</accession>
<dbReference type="InterPro" id="IPR016187">
    <property type="entry name" value="CTDL_fold"/>
</dbReference>
<evidence type="ECO:0000313" key="5">
    <source>
        <dbReference type="Proteomes" id="UP000265180"/>
    </source>
</evidence>